<proteinExistence type="predicted"/>
<organism evidence="4 5">
    <name type="scientific">Salegentibacter salegens</name>
    <dbReference type="NCBI Taxonomy" id="143223"/>
    <lineage>
        <taxon>Bacteria</taxon>
        <taxon>Pseudomonadati</taxon>
        <taxon>Bacteroidota</taxon>
        <taxon>Flavobacteriia</taxon>
        <taxon>Flavobacteriales</taxon>
        <taxon>Flavobacteriaceae</taxon>
        <taxon>Salegentibacter</taxon>
    </lineage>
</organism>
<dbReference type="GO" id="GO:0000272">
    <property type="term" value="P:polysaccharide catabolic process"/>
    <property type="evidence" value="ECO:0007669"/>
    <property type="project" value="InterPro"/>
</dbReference>
<dbReference type="EMBL" id="LT670848">
    <property type="protein sequence ID" value="SHN09054.1"/>
    <property type="molecule type" value="Genomic_DNA"/>
</dbReference>
<dbReference type="Gene3D" id="3.20.20.80">
    <property type="entry name" value="Glycosidases"/>
    <property type="match status" value="1"/>
</dbReference>
<evidence type="ECO:0000256" key="1">
    <source>
        <dbReference type="ARBA" id="ARBA00022801"/>
    </source>
</evidence>
<name>A0A1M7NZG3_9FLAO</name>
<evidence type="ECO:0000313" key="5">
    <source>
        <dbReference type="Proteomes" id="UP000190235"/>
    </source>
</evidence>
<evidence type="ECO:0000259" key="3">
    <source>
        <dbReference type="Pfam" id="PF00150"/>
    </source>
</evidence>
<dbReference type="RefSeq" id="WP_079736418.1">
    <property type="nucleotide sequence ID" value="NZ_LT670848.1"/>
</dbReference>
<reference evidence="5" key="1">
    <citation type="submission" date="2016-11" db="EMBL/GenBank/DDBJ databases">
        <authorList>
            <person name="Varghese N."/>
            <person name="Submissions S."/>
        </authorList>
    </citation>
    <scope>NUCLEOTIDE SEQUENCE [LARGE SCALE GENOMIC DNA]</scope>
    <source>
        <strain evidence="5">ACAM 48</strain>
    </source>
</reference>
<feature type="domain" description="Glycoside hydrolase family 5" evidence="3">
    <location>
        <begin position="80"/>
        <end position="231"/>
    </location>
</feature>
<dbReference type="Proteomes" id="UP000190235">
    <property type="component" value="Chromosome I"/>
</dbReference>
<gene>
    <name evidence="4" type="ORF">SAMN05878281_3544</name>
</gene>
<dbReference type="AlphaFoldDB" id="A0A1M7NZG3"/>
<sequence length="856" mass="97288">MRKNIFLIFLIGVIGFAGFSQEKQDAYVDDEGLMRWGHNDEEVKGFGANYSVPFAHGYRSGQKLNVALKEAIDKDVYHFSRLGFDLYRIHVWDTEISDEEGNLLENEHLELFDYLLKKLKERDINFVITPIAYWGNGWPEPDEDTPGFSNKYGKAGSLIEPGAIKAQENYLAQFLNHVNPHTGVAYKNDPNLIAFEISNEPHHKGEPEEVQEFIEKMVSAMKSTGSEKPIFYNVSHSIHLAESYFDAGIDGGTFQWYPTGLGFQKELEGNLLPNVNDYHIPFNDVIEKNNAAKLVYEFDAADVMKSYIYPAMARSFREAGIQIGTHFAYDPTYLAPGNTEYNTHYMNLAYTPQKALALMIAGEVFHQVPVNSDFGVYPENLEFQDFQINYEKDLAVLNSEEKFIYTNTNEIQPKSFKNLKQIAGFGDSEVVKYEGKGAYFLDKLEDGVWRLEVMPDAILVDNPFGSNSLEKTVAVIKWDEWEMSLDLAGLDENFSLEALNKDNEFTPKIEAKSFKIRPGTYLLKTKGAEFDKNSDLDLRFELEEFTAPESTVEKTYVLHQPINELTENSSAEITAEIVSNKEIEKVEAWLQNANTYEAIELENSSAYNYSAEIPENMLKNGFLKYRIIATTDKGKETFPGEVSGSPEDWDFYSEEMFTTQIVKESKPLYIFNAAEDEDYVVGEWSPENNLVPTNNPAEAEYQVKVEKLFEEDVENPEAEPVYDYSFRYNFNRKIAGRKAELNSKDSLMIKARSLTASTDKLQIALVMKNGASFGTSIDLTQETKTYKIDLSSLKPVKTVSLPRPYPSFLPYYFKHSYKGDFELENAEALQFSIGPGIENNELENPHGVGIISVSLE</sequence>
<keyword evidence="1 4" id="KW-0378">Hydrolase</keyword>
<keyword evidence="2" id="KW-0326">Glycosidase</keyword>
<protein>
    <submittedName>
        <fullName evidence="4">Cellulase (Glycosyl hydrolase family 5)</fullName>
    </submittedName>
</protein>
<evidence type="ECO:0000313" key="4">
    <source>
        <dbReference type="EMBL" id="SHN09054.1"/>
    </source>
</evidence>
<accession>A0A1M7NZG3</accession>
<dbReference type="SUPFAM" id="SSF51445">
    <property type="entry name" value="(Trans)glycosidases"/>
    <property type="match status" value="1"/>
</dbReference>
<keyword evidence="5" id="KW-1185">Reference proteome</keyword>
<dbReference type="InterPro" id="IPR017853">
    <property type="entry name" value="GH"/>
</dbReference>
<dbReference type="OrthoDB" id="9809937at2"/>
<evidence type="ECO:0000256" key="2">
    <source>
        <dbReference type="ARBA" id="ARBA00023295"/>
    </source>
</evidence>
<dbReference type="Pfam" id="PF00150">
    <property type="entry name" value="Cellulase"/>
    <property type="match status" value="1"/>
</dbReference>
<dbReference type="GO" id="GO:0004553">
    <property type="term" value="F:hydrolase activity, hydrolyzing O-glycosyl compounds"/>
    <property type="evidence" value="ECO:0007669"/>
    <property type="project" value="InterPro"/>
</dbReference>
<dbReference type="STRING" id="143223.SAMN05878281_3544"/>
<dbReference type="InterPro" id="IPR001547">
    <property type="entry name" value="Glyco_hydro_5"/>
</dbReference>